<dbReference type="Proteomes" id="UP001431783">
    <property type="component" value="Unassembled WGS sequence"/>
</dbReference>
<reference evidence="1 2" key="1">
    <citation type="submission" date="2023-03" db="EMBL/GenBank/DDBJ databases">
        <title>Genome insight into feeding habits of ladybird beetles.</title>
        <authorList>
            <person name="Li H.-S."/>
            <person name="Huang Y.-H."/>
            <person name="Pang H."/>
        </authorList>
    </citation>
    <scope>NUCLEOTIDE SEQUENCE [LARGE SCALE GENOMIC DNA]</scope>
    <source>
        <strain evidence="1">SYSU_2023b</strain>
        <tissue evidence="1">Whole body</tissue>
    </source>
</reference>
<comment type="caution">
    <text evidence="1">The sequence shown here is derived from an EMBL/GenBank/DDBJ whole genome shotgun (WGS) entry which is preliminary data.</text>
</comment>
<protein>
    <submittedName>
        <fullName evidence="1">Uncharacterized protein</fullName>
    </submittedName>
</protein>
<dbReference type="EMBL" id="JARQZJ010000062">
    <property type="protein sequence ID" value="KAK9879431.1"/>
    <property type="molecule type" value="Genomic_DNA"/>
</dbReference>
<organism evidence="1 2">
    <name type="scientific">Henosepilachna vigintioctopunctata</name>
    <dbReference type="NCBI Taxonomy" id="420089"/>
    <lineage>
        <taxon>Eukaryota</taxon>
        <taxon>Metazoa</taxon>
        <taxon>Ecdysozoa</taxon>
        <taxon>Arthropoda</taxon>
        <taxon>Hexapoda</taxon>
        <taxon>Insecta</taxon>
        <taxon>Pterygota</taxon>
        <taxon>Neoptera</taxon>
        <taxon>Endopterygota</taxon>
        <taxon>Coleoptera</taxon>
        <taxon>Polyphaga</taxon>
        <taxon>Cucujiformia</taxon>
        <taxon>Coccinelloidea</taxon>
        <taxon>Coccinellidae</taxon>
        <taxon>Epilachninae</taxon>
        <taxon>Epilachnini</taxon>
        <taxon>Henosepilachna</taxon>
    </lineage>
</organism>
<accession>A0AAW1U714</accession>
<proteinExistence type="predicted"/>
<evidence type="ECO:0000313" key="1">
    <source>
        <dbReference type="EMBL" id="KAK9879431.1"/>
    </source>
</evidence>
<evidence type="ECO:0000313" key="2">
    <source>
        <dbReference type="Proteomes" id="UP001431783"/>
    </source>
</evidence>
<keyword evidence="2" id="KW-1185">Reference proteome</keyword>
<name>A0AAW1U714_9CUCU</name>
<gene>
    <name evidence="1" type="ORF">WA026_006500</name>
</gene>
<sequence length="116" mass="13055">MSLIVIVKWSYVEPGEDSILVGTETSRRNAMAYRTSAYVVLDGPITTSQVLNEISGTVKNLGVVFDSELSFREHIIKTLSKGYATLKYLYSFKNFISSIKWKITCSLIISLFNYSP</sequence>
<dbReference type="AlphaFoldDB" id="A0AAW1U714"/>